<sequence length="245" mass="26970">MSSKNNPAVSKAIAVVQYVADSKEPVSVKELSYALEVPQASCYRIVRTLLEKNWLRQDMNGGLSIAFGLAHVARGYSDLEMRLKELDAPVKRLASELNMSVKLTLREGHYATTALRAESINPNAITTPVGSRFHLAVGSAAAALLSQLSDREIELGLDSAPKEVWPRQTREHVWERVRACREYGVCADLGLQHPAIYAASTLLKITDSLVVALTAVGWQDDFEGEKLQAVFDRLLRASDTIPQLL</sequence>
<dbReference type="PROSITE" id="PS51077">
    <property type="entry name" value="HTH_ICLR"/>
    <property type="match status" value="1"/>
</dbReference>
<dbReference type="InterPro" id="IPR050707">
    <property type="entry name" value="HTH_MetabolicPath_Reg"/>
</dbReference>
<keyword evidence="2" id="KW-0238">DNA-binding</keyword>
<dbReference type="PANTHER" id="PTHR30136:SF35">
    <property type="entry name" value="HTH-TYPE TRANSCRIPTIONAL REGULATOR RV1719"/>
    <property type="match status" value="1"/>
</dbReference>
<dbReference type="Pfam" id="PF09339">
    <property type="entry name" value="HTH_IclR"/>
    <property type="match status" value="1"/>
</dbReference>
<dbReference type="InterPro" id="IPR014757">
    <property type="entry name" value="Tscrpt_reg_IclR_C"/>
</dbReference>
<dbReference type="InterPro" id="IPR036390">
    <property type="entry name" value="WH_DNA-bd_sf"/>
</dbReference>
<evidence type="ECO:0000313" key="6">
    <source>
        <dbReference type="Proteomes" id="UP001324993"/>
    </source>
</evidence>
<feature type="domain" description="HTH iclR-type" evidence="4">
    <location>
        <begin position="6"/>
        <end position="69"/>
    </location>
</feature>
<dbReference type="InterPro" id="IPR005471">
    <property type="entry name" value="Tscrpt_reg_IclR_N"/>
</dbReference>
<evidence type="ECO:0000256" key="2">
    <source>
        <dbReference type="ARBA" id="ARBA00023125"/>
    </source>
</evidence>
<organism evidence="5 6">
    <name type="scientific">Coraliomargarita algicola</name>
    <dbReference type="NCBI Taxonomy" id="3092156"/>
    <lineage>
        <taxon>Bacteria</taxon>
        <taxon>Pseudomonadati</taxon>
        <taxon>Verrucomicrobiota</taxon>
        <taxon>Opitutia</taxon>
        <taxon>Puniceicoccales</taxon>
        <taxon>Coraliomargaritaceae</taxon>
        <taxon>Coraliomargarita</taxon>
    </lineage>
</organism>
<dbReference type="InterPro" id="IPR029016">
    <property type="entry name" value="GAF-like_dom_sf"/>
</dbReference>
<dbReference type="Proteomes" id="UP001324993">
    <property type="component" value="Chromosome"/>
</dbReference>
<dbReference type="SUPFAM" id="SSF46785">
    <property type="entry name" value="Winged helix' DNA-binding domain"/>
    <property type="match status" value="1"/>
</dbReference>
<dbReference type="Gene3D" id="1.10.10.10">
    <property type="entry name" value="Winged helix-like DNA-binding domain superfamily/Winged helix DNA-binding domain"/>
    <property type="match status" value="1"/>
</dbReference>
<dbReference type="EMBL" id="CP138858">
    <property type="protein sequence ID" value="WPJ95177.1"/>
    <property type="molecule type" value="Genomic_DNA"/>
</dbReference>
<dbReference type="PANTHER" id="PTHR30136">
    <property type="entry name" value="HELIX-TURN-HELIX TRANSCRIPTIONAL REGULATOR, ICLR FAMILY"/>
    <property type="match status" value="1"/>
</dbReference>
<dbReference type="RefSeq" id="WP_319832070.1">
    <property type="nucleotide sequence ID" value="NZ_CP138858.1"/>
</dbReference>
<dbReference type="Gene3D" id="3.30.450.40">
    <property type="match status" value="1"/>
</dbReference>
<evidence type="ECO:0000256" key="1">
    <source>
        <dbReference type="ARBA" id="ARBA00023015"/>
    </source>
</evidence>
<evidence type="ECO:0000259" key="4">
    <source>
        <dbReference type="PROSITE" id="PS51077"/>
    </source>
</evidence>
<gene>
    <name evidence="5" type="ORF">SH580_17280</name>
</gene>
<keyword evidence="6" id="KW-1185">Reference proteome</keyword>
<keyword evidence="1" id="KW-0805">Transcription regulation</keyword>
<accession>A0ABZ0RGM2</accession>
<dbReference type="InterPro" id="IPR036388">
    <property type="entry name" value="WH-like_DNA-bd_sf"/>
</dbReference>
<dbReference type="SUPFAM" id="SSF55781">
    <property type="entry name" value="GAF domain-like"/>
    <property type="match status" value="1"/>
</dbReference>
<keyword evidence="3" id="KW-0804">Transcription</keyword>
<evidence type="ECO:0000313" key="5">
    <source>
        <dbReference type="EMBL" id="WPJ95177.1"/>
    </source>
</evidence>
<evidence type="ECO:0000256" key="3">
    <source>
        <dbReference type="ARBA" id="ARBA00023163"/>
    </source>
</evidence>
<name>A0ABZ0RGM2_9BACT</name>
<dbReference type="Pfam" id="PF01614">
    <property type="entry name" value="IclR_C"/>
    <property type="match status" value="1"/>
</dbReference>
<protein>
    <submittedName>
        <fullName evidence="5">Helix-turn-helix domain-containing protein</fullName>
    </submittedName>
</protein>
<reference evidence="5 6" key="1">
    <citation type="submission" date="2023-11" db="EMBL/GenBank/DDBJ databases">
        <title>Coraliomargarita sp. nov., isolated from marine algae.</title>
        <authorList>
            <person name="Lee J.K."/>
            <person name="Baek J.H."/>
            <person name="Kim J.M."/>
            <person name="Choi D.G."/>
            <person name="Jeon C.O."/>
        </authorList>
    </citation>
    <scope>NUCLEOTIDE SEQUENCE [LARGE SCALE GENOMIC DNA]</scope>
    <source>
        <strain evidence="5 6">J2-16</strain>
    </source>
</reference>
<proteinExistence type="predicted"/>